<dbReference type="Proteomes" id="UP000527143">
    <property type="component" value="Unassembled WGS sequence"/>
</dbReference>
<sequence>MADQVFAPHYAAPLLRRLTRTVQLRSASAPTSDVLAELQASASFEVLEFAGQHAWGISPTVGLVGYIPADALESAE</sequence>
<organism evidence="1 2">
    <name type="scientific">Sphingomonas xinjiangensis</name>
    <dbReference type="NCBI Taxonomy" id="643568"/>
    <lineage>
        <taxon>Bacteria</taxon>
        <taxon>Pseudomonadati</taxon>
        <taxon>Pseudomonadota</taxon>
        <taxon>Alphaproteobacteria</taxon>
        <taxon>Sphingomonadales</taxon>
        <taxon>Sphingomonadaceae</taxon>
        <taxon>Sphingomonas</taxon>
    </lineage>
</organism>
<evidence type="ECO:0008006" key="3">
    <source>
        <dbReference type="Google" id="ProtNLM"/>
    </source>
</evidence>
<dbReference type="RefSeq" id="WP_246352326.1">
    <property type="nucleotide sequence ID" value="NZ_JACIJF010000005.1"/>
</dbReference>
<accession>A0A840YBY4</accession>
<dbReference type="AlphaFoldDB" id="A0A840YBY4"/>
<proteinExistence type="predicted"/>
<gene>
    <name evidence="1" type="ORF">FHT02_002097</name>
</gene>
<dbReference type="EMBL" id="JACIJF010000005">
    <property type="protein sequence ID" value="MBB5710857.1"/>
    <property type="molecule type" value="Genomic_DNA"/>
</dbReference>
<keyword evidence="2" id="KW-1185">Reference proteome</keyword>
<comment type="caution">
    <text evidence="1">The sequence shown here is derived from an EMBL/GenBank/DDBJ whole genome shotgun (WGS) entry which is preliminary data.</text>
</comment>
<name>A0A840YBY4_9SPHN</name>
<reference evidence="1 2" key="1">
    <citation type="submission" date="2020-08" db="EMBL/GenBank/DDBJ databases">
        <title>Genomic Encyclopedia of Type Strains, Phase IV (KMG-IV): sequencing the most valuable type-strain genomes for metagenomic binning, comparative biology and taxonomic classification.</title>
        <authorList>
            <person name="Goeker M."/>
        </authorList>
    </citation>
    <scope>NUCLEOTIDE SEQUENCE [LARGE SCALE GENOMIC DNA]</scope>
    <source>
        <strain evidence="1 2">DSM 26736</strain>
    </source>
</reference>
<protein>
    <recommendedName>
        <fullName evidence="3">SH3 domain-containing protein</fullName>
    </recommendedName>
</protein>
<evidence type="ECO:0000313" key="1">
    <source>
        <dbReference type="EMBL" id="MBB5710857.1"/>
    </source>
</evidence>
<evidence type="ECO:0000313" key="2">
    <source>
        <dbReference type="Proteomes" id="UP000527143"/>
    </source>
</evidence>